<evidence type="ECO:0000256" key="1">
    <source>
        <dbReference type="ARBA" id="ARBA00023002"/>
    </source>
</evidence>
<dbReference type="SUPFAM" id="SSF51905">
    <property type="entry name" value="FAD/NAD(P)-binding domain"/>
    <property type="match status" value="2"/>
</dbReference>
<dbReference type="Proteomes" id="UP000295157">
    <property type="component" value="Unassembled WGS sequence"/>
</dbReference>
<keyword evidence="1" id="KW-0560">Oxidoreductase</keyword>
<organism evidence="2 3">
    <name type="scientific">Nonomuraea longispora</name>
    <dbReference type="NCBI Taxonomy" id="1848320"/>
    <lineage>
        <taxon>Bacteria</taxon>
        <taxon>Bacillati</taxon>
        <taxon>Actinomycetota</taxon>
        <taxon>Actinomycetes</taxon>
        <taxon>Streptosporangiales</taxon>
        <taxon>Streptosporangiaceae</taxon>
        <taxon>Nonomuraea</taxon>
    </lineage>
</organism>
<dbReference type="RefSeq" id="WP_132334887.1">
    <property type="nucleotide sequence ID" value="NZ_SMJZ01000091.1"/>
</dbReference>
<dbReference type="PRINTS" id="PR00469">
    <property type="entry name" value="PNDRDTASEII"/>
</dbReference>
<evidence type="ECO:0000313" key="2">
    <source>
        <dbReference type="EMBL" id="TDC04334.1"/>
    </source>
</evidence>
<dbReference type="OrthoDB" id="4328825at2"/>
<dbReference type="EMBL" id="SMJZ01000091">
    <property type="protein sequence ID" value="TDC04334.1"/>
    <property type="molecule type" value="Genomic_DNA"/>
</dbReference>
<sequence length="359" mass="38398">MTRSPDPVVIVGAGQSGLAAARAVHEAGLTPLVLEAGDRPAGSWPAYYNSLTLFSPARYSAMPGLDFPGDPDHYPHRDEVAGYLHSYAAGLDVEIRTGTRVQAVERDGRAFVVRTADGQEVRAGGVVAASGSFSRPVRPTWPGQESFTGQVRHVADYRDPKDLAGLRVVVVGAGNSAVQVAYELGEVAQVSIASRRPLAFLPQRREGHDVHHWLTSSGFDDLPLEWLIHSVQQTLAMDTGDYRAAIESGRLQRREMLTGFDGDAVVWPGGERERVDVVLLATGYLPSLSYLRPLGALTPDGLPLHQGGISTVLPGLVYLGLEFQRSFASNTLRGVSRDAAYVVGPLAAHVGDAPSHLGL</sequence>
<comment type="caution">
    <text evidence="2">The sequence shown here is derived from an EMBL/GenBank/DDBJ whole genome shotgun (WGS) entry which is preliminary data.</text>
</comment>
<proteinExistence type="predicted"/>
<dbReference type="AlphaFoldDB" id="A0A4R4N8E8"/>
<reference evidence="2 3" key="1">
    <citation type="submission" date="2019-02" db="EMBL/GenBank/DDBJ databases">
        <title>Draft genome sequences of novel Actinobacteria.</title>
        <authorList>
            <person name="Sahin N."/>
            <person name="Ay H."/>
            <person name="Saygin H."/>
        </authorList>
    </citation>
    <scope>NUCLEOTIDE SEQUENCE [LARGE SCALE GENOMIC DNA]</scope>
    <source>
        <strain evidence="2 3">KC201</strain>
    </source>
</reference>
<dbReference type="PANTHER" id="PTHR43539:SF78">
    <property type="entry name" value="FLAVIN-CONTAINING MONOOXYGENASE"/>
    <property type="match status" value="1"/>
</dbReference>
<dbReference type="GO" id="GO:0004497">
    <property type="term" value="F:monooxygenase activity"/>
    <property type="evidence" value="ECO:0007669"/>
    <property type="project" value="TreeGrafter"/>
</dbReference>
<gene>
    <name evidence="2" type="ORF">E1267_23285</name>
</gene>
<dbReference type="PANTHER" id="PTHR43539">
    <property type="entry name" value="FLAVIN-BINDING MONOOXYGENASE-LIKE PROTEIN (AFU_ORTHOLOGUE AFUA_4G09220)"/>
    <property type="match status" value="1"/>
</dbReference>
<dbReference type="Gene3D" id="3.50.50.60">
    <property type="entry name" value="FAD/NAD(P)-binding domain"/>
    <property type="match status" value="1"/>
</dbReference>
<keyword evidence="3" id="KW-1185">Reference proteome</keyword>
<accession>A0A4R4N8E8</accession>
<evidence type="ECO:0000313" key="3">
    <source>
        <dbReference type="Proteomes" id="UP000295157"/>
    </source>
</evidence>
<protein>
    <submittedName>
        <fullName evidence="2">NAD(P)/FAD-dependent oxidoreductase</fullName>
    </submittedName>
</protein>
<dbReference type="Pfam" id="PF13738">
    <property type="entry name" value="Pyr_redox_3"/>
    <property type="match status" value="1"/>
</dbReference>
<dbReference type="InterPro" id="IPR050982">
    <property type="entry name" value="Auxin_biosynth/cation_transpt"/>
</dbReference>
<dbReference type="GO" id="GO:0050660">
    <property type="term" value="F:flavin adenine dinucleotide binding"/>
    <property type="evidence" value="ECO:0007669"/>
    <property type="project" value="TreeGrafter"/>
</dbReference>
<dbReference type="InterPro" id="IPR036188">
    <property type="entry name" value="FAD/NAD-bd_sf"/>
</dbReference>
<dbReference type="PRINTS" id="PR00368">
    <property type="entry name" value="FADPNR"/>
</dbReference>
<name>A0A4R4N8E8_9ACTN</name>